<accession>A0A9P0CEW6</accession>
<evidence type="ECO:0000256" key="1">
    <source>
        <dbReference type="SAM" id="MobiDB-lite"/>
    </source>
</evidence>
<evidence type="ECO:0000313" key="4">
    <source>
        <dbReference type="Proteomes" id="UP001153636"/>
    </source>
</evidence>
<sequence>MSSTQPTTNSTHPLSPIIKGDTDTTTVQSVTSGTVAGLTKLTENVSRITTTVAPSSVLYNKTQKSINELLYNGTGYYIEDEEEPGLNDLHTLLLACFATLVFLAVTVSTVFGIRLMWKKYRRSKENSQYDGILHREGTSESISRPLHSHLLEDKLIGTDTNLSMNTEELDVTNNMESQVRSNNHSNTNGSIITMTMKNNHLIVETEERNDLEEDSRETTMTYSPSARNGVFVVEVQQGVRRSPGSGGPTSCIDPASVSVSDQCALVHNPPDKYSDEETLEEYDDSEYYIETVSPNTETPDSLSSKAKTGLAQSNTSLNYPSYCYTNQTCYDINSYGCSQYAGYKICNEQTACKDVDDTRPKITAAVYKSGLKRSPSTEDLHLASINGVVDDGGNTKKDYSLEDQIRSVYDKRTTSTATTSSRDLGKAKIVGDVASNTNVKETETGSTDYENEGFECNDLAKS</sequence>
<name>A0A9P0CEW6_9CUCU</name>
<gene>
    <name evidence="3" type="ORF">PSYICH_LOCUS1789</name>
</gene>
<keyword evidence="2" id="KW-0472">Membrane</keyword>
<reference evidence="3" key="1">
    <citation type="submission" date="2022-01" db="EMBL/GenBank/DDBJ databases">
        <authorList>
            <person name="King R."/>
        </authorList>
    </citation>
    <scope>NUCLEOTIDE SEQUENCE</scope>
</reference>
<dbReference type="AlphaFoldDB" id="A0A9P0CEW6"/>
<keyword evidence="2" id="KW-0812">Transmembrane</keyword>
<protein>
    <submittedName>
        <fullName evidence="3">Uncharacterized protein</fullName>
    </submittedName>
</protein>
<feature type="region of interest" description="Disordered" evidence="1">
    <location>
        <begin position="440"/>
        <end position="462"/>
    </location>
</feature>
<keyword evidence="2" id="KW-1133">Transmembrane helix</keyword>
<evidence type="ECO:0000256" key="2">
    <source>
        <dbReference type="SAM" id="Phobius"/>
    </source>
</evidence>
<proteinExistence type="predicted"/>
<dbReference type="Proteomes" id="UP001153636">
    <property type="component" value="Chromosome 10"/>
</dbReference>
<evidence type="ECO:0000313" key="3">
    <source>
        <dbReference type="EMBL" id="CAH1100036.1"/>
    </source>
</evidence>
<dbReference type="OrthoDB" id="8034296at2759"/>
<organism evidence="3 4">
    <name type="scientific">Psylliodes chrysocephalus</name>
    <dbReference type="NCBI Taxonomy" id="3402493"/>
    <lineage>
        <taxon>Eukaryota</taxon>
        <taxon>Metazoa</taxon>
        <taxon>Ecdysozoa</taxon>
        <taxon>Arthropoda</taxon>
        <taxon>Hexapoda</taxon>
        <taxon>Insecta</taxon>
        <taxon>Pterygota</taxon>
        <taxon>Neoptera</taxon>
        <taxon>Endopterygota</taxon>
        <taxon>Coleoptera</taxon>
        <taxon>Polyphaga</taxon>
        <taxon>Cucujiformia</taxon>
        <taxon>Chrysomeloidea</taxon>
        <taxon>Chrysomelidae</taxon>
        <taxon>Galerucinae</taxon>
        <taxon>Alticini</taxon>
        <taxon>Psylliodes</taxon>
    </lineage>
</organism>
<keyword evidence="4" id="KW-1185">Reference proteome</keyword>
<feature type="transmembrane region" description="Helical" evidence="2">
    <location>
        <begin position="92"/>
        <end position="117"/>
    </location>
</feature>
<dbReference type="EMBL" id="OV651822">
    <property type="protein sequence ID" value="CAH1100036.1"/>
    <property type="molecule type" value="Genomic_DNA"/>
</dbReference>